<feature type="transmembrane region" description="Helical" evidence="5">
    <location>
        <begin position="6"/>
        <end position="25"/>
    </location>
</feature>
<dbReference type="EMBL" id="JABTCG010000001">
    <property type="protein sequence ID" value="MBD0849081.1"/>
    <property type="molecule type" value="Genomic_DNA"/>
</dbReference>
<evidence type="ECO:0000256" key="1">
    <source>
        <dbReference type="ARBA" id="ARBA00004127"/>
    </source>
</evidence>
<evidence type="ECO:0000313" key="6">
    <source>
        <dbReference type="EMBL" id="MBD0849081.1"/>
    </source>
</evidence>
<reference evidence="6 7" key="1">
    <citation type="submission" date="2020-05" db="EMBL/GenBank/DDBJ databases">
        <title>The draft genome sequence of Maribacter arenosus CAU 1321.</title>
        <authorList>
            <person name="Mu L."/>
        </authorList>
    </citation>
    <scope>NUCLEOTIDE SEQUENCE [LARGE SCALE GENOMIC DNA]</scope>
    <source>
        <strain evidence="6 7">CAU 1321</strain>
    </source>
</reference>
<accession>A0ABR7V712</accession>
<feature type="transmembrane region" description="Helical" evidence="5">
    <location>
        <begin position="37"/>
        <end position="59"/>
    </location>
</feature>
<evidence type="ECO:0000256" key="5">
    <source>
        <dbReference type="SAM" id="Phobius"/>
    </source>
</evidence>
<organism evidence="6 7">
    <name type="scientific">Maribacter arenosus</name>
    <dbReference type="NCBI Taxonomy" id="1854708"/>
    <lineage>
        <taxon>Bacteria</taxon>
        <taxon>Pseudomonadati</taxon>
        <taxon>Bacteroidota</taxon>
        <taxon>Flavobacteriia</taxon>
        <taxon>Flavobacteriales</taxon>
        <taxon>Flavobacteriaceae</taxon>
        <taxon>Maribacter</taxon>
    </lineage>
</organism>
<dbReference type="RefSeq" id="WP_188312227.1">
    <property type="nucleotide sequence ID" value="NZ_JABTCG010000001.1"/>
</dbReference>
<keyword evidence="7" id="KW-1185">Reference proteome</keyword>
<gene>
    <name evidence="6" type="ORF">HPE63_00250</name>
</gene>
<protein>
    <submittedName>
        <fullName evidence="6">Isoprenylcysteine carboxylmethyltransferase family protein</fullName>
    </submittedName>
</protein>
<dbReference type="Pfam" id="PF04191">
    <property type="entry name" value="PEMT"/>
    <property type="match status" value="1"/>
</dbReference>
<sequence>MKLKLPPVLVFVIFSILMYVLSLVLPFGDFEFFGREVLILFLLGMGALVGLISLIQFYIARTSIDPRTPSKASDLVTNGLYRFSRNPMYLALLMVLLAWGLWLGNAFNTLLAAGFVAYLNKFQIIPEEKILSDIYGKAYRHYCTQVRRWF</sequence>
<dbReference type="PANTHER" id="PTHR12714">
    <property type="entry name" value="PROTEIN-S ISOPRENYLCYSTEINE O-METHYLTRANSFERASE"/>
    <property type="match status" value="1"/>
</dbReference>
<proteinExistence type="predicted"/>
<keyword evidence="4 5" id="KW-0472">Membrane</keyword>
<evidence type="ECO:0000256" key="3">
    <source>
        <dbReference type="ARBA" id="ARBA00022989"/>
    </source>
</evidence>
<dbReference type="Gene3D" id="1.20.120.1630">
    <property type="match status" value="1"/>
</dbReference>
<dbReference type="PANTHER" id="PTHR12714:SF24">
    <property type="entry name" value="SLR1182 PROTEIN"/>
    <property type="match status" value="1"/>
</dbReference>
<dbReference type="InterPro" id="IPR007318">
    <property type="entry name" value="Phopholipid_MeTrfase"/>
</dbReference>
<name>A0ABR7V712_9FLAO</name>
<comment type="caution">
    <text evidence="6">The sequence shown here is derived from an EMBL/GenBank/DDBJ whole genome shotgun (WGS) entry which is preliminary data.</text>
</comment>
<feature type="transmembrane region" description="Helical" evidence="5">
    <location>
        <begin position="88"/>
        <end position="119"/>
    </location>
</feature>
<dbReference type="Proteomes" id="UP000598350">
    <property type="component" value="Unassembled WGS sequence"/>
</dbReference>
<keyword evidence="3 5" id="KW-1133">Transmembrane helix</keyword>
<evidence type="ECO:0000256" key="4">
    <source>
        <dbReference type="ARBA" id="ARBA00023136"/>
    </source>
</evidence>
<keyword evidence="2 5" id="KW-0812">Transmembrane</keyword>
<comment type="subcellular location">
    <subcellularLocation>
        <location evidence="1">Endomembrane system</location>
        <topology evidence="1">Multi-pass membrane protein</topology>
    </subcellularLocation>
</comment>
<evidence type="ECO:0000256" key="2">
    <source>
        <dbReference type="ARBA" id="ARBA00022692"/>
    </source>
</evidence>
<evidence type="ECO:0000313" key="7">
    <source>
        <dbReference type="Proteomes" id="UP000598350"/>
    </source>
</evidence>